<evidence type="ECO:0000313" key="2">
    <source>
        <dbReference type="EMBL" id="GHE77531.1"/>
    </source>
</evidence>
<feature type="region of interest" description="Disordered" evidence="1">
    <location>
        <begin position="41"/>
        <end position="75"/>
    </location>
</feature>
<reference evidence="3" key="1">
    <citation type="journal article" date="2019" name="Int. J. Syst. Evol. Microbiol.">
        <title>The Global Catalogue of Microorganisms (GCM) 10K type strain sequencing project: providing services to taxonomists for standard genome sequencing and annotation.</title>
        <authorList>
            <consortium name="The Broad Institute Genomics Platform"/>
            <consortium name="The Broad Institute Genome Sequencing Center for Infectious Disease"/>
            <person name="Wu L."/>
            <person name="Ma J."/>
        </authorList>
    </citation>
    <scope>NUCLEOTIDE SEQUENCE [LARGE SCALE GENOMIC DNA]</scope>
    <source>
        <strain evidence="3">CGMCC 1.15922</strain>
    </source>
</reference>
<evidence type="ECO:0000313" key="3">
    <source>
        <dbReference type="Proteomes" id="UP000626370"/>
    </source>
</evidence>
<comment type="caution">
    <text evidence="2">The sequence shown here is derived from an EMBL/GenBank/DDBJ whole genome shotgun (WGS) entry which is preliminary data.</text>
</comment>
<dbReference type="EMBL" id="BNAH01000001">
    <property type="protein sequence ID" value="GHE77531.1"/>
    <property type="molecule type" value="Genomic_DNA"/>
</dbReference>
<gene>
    <name evidence="2" type="ORF">GCM10011501_01400</name>
</gene>
<dbReference type="RefSeq" id="WP_189376170.1">
    <property type="nucleotide sequence ID" value="NZ_BNAH01000001.1"/>
</dbReference>
<keyword evidence="3" id="KW-1185">Reference proteome</keyword>
<dbReference type="InterPro" id="IPR016024">
    <property type="entry name" value="ARM-type_fold"/>
</dbReference>
<dbReference type="SUPFAM" id="SSF48371">
    <property type="entry name" value="ARM repeat"/>
    <property type="match status" value="1"/>
</dbReference>
<organism evidence="2 3">
    <name type="scientific">Thalassotalea profundi</name>
    <dbReference type="NCBI Taxonomy" id="2036687"/>
    <lineage>
        <taxon>Bacteria</taxon>
        <taxon>Pseudomonadati</taxon>
        <taxon>Pseudomonadota</taxon>
        <taxon>Gammaproteobacteria</taxon>
        <taxon>Alteromonadales</taxon>
        <taxon>Colwelliaceae</taxon>
        <taxon>Thalassotalea</taxon>
    </lineage>
</organism>
<protein>
    <recommendedName>
        <fullName evidence="4">HEAT repeat domain-containing protein</fullName>
    </recommendedName>
</protein>
<accession>A0ABQ3IB34</accession>
<evidence type="ECO:0008006" key="4">
    <source>
        <dbReference type="Google" id="ProtNLM"/>
    </source>
</evidence>
<proteinExistence type="predicted"/>
<name>A0ABQ3IB34_9GAMM</name>
<feature type="compositionally biased region" description="Low complexity" evidence="1">
    <location>
        <begin position="62"/>
        <end position="74"/>
    </location>
</feature>
<feature type="compositionally biased region" description="Polar residues" evidence="1">
    <location>
        <begin position="41"/>
        <end position="52"/>
    </location>
</feature>
<sequence length="266" mass="29668">MLKKVILGVTVLFFIVAFYYLSADIKGDSAELTVQKSLPNSDQASASVNAARQTTETKKETQTPPSTKTSLSSSFLHQRQQLLAQLDEIEDCENNGLCPFNEQDPKQSLFQQETMLVNALKNLQKMHQKEEQYDETLAEVTGKYLSSPLGRVQYQAINMMAQQPNNQNNANILLSALSDSYDSKVMASAMEVLAEYPEQQQHYENMLIQTLTTGSFYVSRTVAKEVRHILTTDNIAKFEDLAQALPANTAKAKILKASIADFKASQ</sequence>
<dbReference type="Proteomes" id="UP000626370">
    <property type="component" value="Unassembled WGS sequence"/>
</dbReference>
<evidence type="ECO:0000256" key="1">
    <source>
        <dbReference type="SAM" id="MobiDB-lite"/>
    </source>
</evidence>